<keyword evidence="6" id="KW-0282">Flagellum</keyword>
<dbReference type="GO" id="GO:0005930">
    <property type="term" value="C:axoneme"/>
    <property type="evidence" value="ECO:0007669"/>
    <property type="project" value="UniProtKB-ARBA"/>
</dbReference>
<evidence type="ECO:0000313" key="11">
    <source>
        <dbReference type="Proteomes" id="UP000660262"/>
    </source>
</evidence>
<dbReference type="InterPro" id="IPR011047">
    <property type="entry name" value="Quinoprotein_ADH-like_sf"/>
</dbReference>
<dbReference type="AlphaFoldDB" id="A0A830HWH8"/>
<keyword evidence="4" id="KW-0853">WD repeat</keyword>
<dbReference type="Proteomes" id="UP000660262">
    <property type="component" value="Unassembled WGS sequence"/>
</dbReference>
<dbReference type="SUPFAM" id="SSF50978">
    <property type="entry name" value="WD40 repeat-like"/>
    <property type="match status" value="1"/>
</dbReference>
<protein>
    <recommendedName>
        <fullName evidence="8">Cilia- and flagella-associated protein 52</fullName>
    </recommendedName>
</protein>
<gene>
    <name evidence="10" type="ORF">PPROV_001027200</name>
</gene>
<evidence type="ECO:0000256" key="3">
    <source>
        <dbReference type="ARBA" id="ARBA00022490"/>
    </source>
</evidence>
<name>A0A830HWH8_9CHLO</name>
<keyword evidence="6" id="KW-0969">Cilium</keyword>
<feature type="region of interest" description="Disordered" evidence="9">
    <location>
        <begin position="1"/>
        <end position="46"/>
    </location>
</feature>
<comment type="caution">
    <text evidence="10">The sequence shown here is derived from an EMBL/GenBank/DDBJ whole genome shotgun (WGS) entry which is preliminary data.</text>
</comment>
<evidence type="ECO:0000256" key="7">
    <source>
        <dbReference type="ARBA" id="ARBA00029456"/>
    </source>
</evidence>
<dbReference type="InterPro" id="IPR001680">
    <property type="entry name" value="WD40_rpt"/>
</dbReference>
<dbReference type="InterPro" id="IPR050630">
    <property type="entry name" value="WD_repeat_EMAP"/>
</dbReference>
<evidence type="ECO:0000256" key="4">
    <source>
        <dbReference type="ARBA" id="ARBA00022574"/>
    </source>
</evidence>
<dbReference type="OrthoDB" id="5965040at2759"/>
<evidence type="ECO:0000256" key="9">
    <source>
        <dbReference type="SAM" id="MobiDB-lite"/>
    </source>
</evidence>
<dbReference type="SUPFAM" id="SSF50998">
    <property type="entry name" value="Quinoprotein alcohol dehydrogenase-like"/>
    <property type="match status" value="1"/>
</dbReference>
<keyword evidence="3" id="KW-0963">Cytoplasm</keyword>
<evidence type="ECO:0000256" key="5">
    <source>
        <dbReference type="ARBA" id="ARBA00022737"/>
    </source>
</evidence>
<evidence type="ECO:0000256" key="2">
    <source>
        <dbReference type="ARBA" id="ARBA00004496"/>
    </source>
</evidence>
<keyword evidence="5" id="KW-0677">Repeat</keyword>
<accession>A0A830HWH8</accession>
<evidence type="ECO:0000256" key="1">
    <source>
        <dbReference type="ARBA" id="ARBA00004230"/>
    </source>
</evidence>
<dbReference type="Gene3D" id="2.130.10.10">
    <property type="entry name" value="YVTN repeat-like/Quinoprotein amine dehydrogenase"/>
    <property type="match status" value="3"/>
</dbReference>
<keyword evidence="6" id="KW-0966">Cell projection</keyword>
<sequence>MEPGAASPLRRSVDDGATTAVASAPAWDGEEENEERGSSSPEGSDLAYSTLGMQSLEMAVGYNGSTLGDNVVWHPGTGMYAYSSKNLVVVEDLASRSQMVLWRHVASVSCLALSTDARVLASASSATELDVGCAPIYLWSCDSGRCQASLEFHQGGVAALAFAPGNQVLCSLPRDAVDSTVVIWDLHTATIRALGKTASLMTHIAWRSPHEFATSGESTCLLWSLPVAGGQLSCMPLNVGADSPEEAEPTPKLVALTYGFATNELYVCDSDGSIWCHDCTMARPSRLCGCLPVGAGDITRIASRGNVLVLGTSDGALYRFHAGAGGTYYLHGATRVDGCVNALALSASGDEGVVGTSASTVWYADTVQETVVPLTAGFTHAVQSVSPGEGTSMLAIATRSGVSTWDANGWYRLLKFEVGPDSPAECTCAAMQPGGSACVGGFTDGSLHFFSTERGAVEGVSNVHSASVVAAVYSPEGGEVLSASIAGELAVTNATSHTAVPFLPELSDGDRLDALAVAARPHGSSMAAAAFSRKLEVFGTPWADSPGTAGAHVMTYRCPEAVRGSHPESAVASTSSGGAACCAFVASVAGGTSIVAYSAPVMAPGSIVLLDFRQRRAVHRLSVDIGPLYSISASRDGRRLAVSGGGGTVAVADRDDDYRFTALGRMPTLRDGSGVASLLFDATSSALIAASGTNLQVFRMRE</sequence>
<evidence type="ECO:0000256" key="8">
    <source>
        <dbReference type="ARBA" id="ARBA00029552"/>
    </source>
</evidence>
<evidence type="ECO:0000256" key="6">
    <source>
        <dbReference type="ARBA" id="ARBA00022846"/>
    </source>
</evidence>
<dbReference type="EMBL" id="BNJQ01000035">
    <property type="protein sequence ID" value="GHP11544.1"/>
    <property type="molecule type" value="Genomic_DNA"/>
</dbReference>
<dbReference type="InterPro" id="IPR015943">
    <property type="entry name" value="WD40/YVTN_repeat-like_dom_sf"/>
</dbReference>
<proteinExistence type="inferred from homology"/>
<reference evidence="10" key="1">
    <citation type="submission" date="2020-10" db="EMBL/GenBank/DDBJ databases">
        <title>Unveiling of a novel bifunctional photoreceptor, Dualchrome1, isolated from a cosmopolitan green alga.</title>
        <authorList>
            <person name="Suzuki S."/>
            <person name="Kawachi M."/>
        </authorList>
    </citation>
    <scope>NUCLEOTIDE SEQUENCE</scope>
    <source>
        <strain evidence="10">NIES 2893</strain>
    </source>
</reference>
<evidence type="ECO:0000313" key="10">
    <source>
        <dbReference type="EMBL" id="GHP11544.1"/>
    </source>
</evidence>
<comment type="subcellular location">
    <subcellularLocation>
        <location evidence="1">Cell projection</location>
        <location evidence="1">Cilium</location>
        <location evidence="1">Flagellum</location>
    </subcellularLocation>
    <subcellularLocation>
        <location evidence="2">Cytoplasm</location>
    </subcellularLocation>
</comment>
<dbReference type="Pfam" id="PF00400">
    <property type="entry name" value="WD40"/>
    <property type="match status" value="1"/>
</dbReference>
<comment type="similarity">
    <text evidence="7">Belongs to the CFAP52 family.</text>
</comment>
<dbReference type="GO" id="GO:0031514">
    <property type="term" value="C:motile cilium"/>
    <property type="evidence" value="ECO:0007669"/>
    <property type="project" value="UniProtKB-SubCell"/>
</dbReference>
<organism evidence="10 11">
    <name type="scientific">Pycnococcus provasolii</name>
    <dbReference type="NCBI Taxonomy" id="41880"/>
    <lineage>
        <taxon>Eukaryota</taxon>
        <taxon>Viridiplantae</taxon>
        <taxon>Chlorophyta</taxon>
        <taxon>Pseudoscourfieldiophyceae</taxon>
        <taxon>Pseudoscourfieldiales</taxon>
        <taxon>Pycnococcaceae</taxon>
        <taxon>Pycnococcus</taxon>
    </lineage>
</organism>
<dbReference type="PANTHER" id="PTHR13720">
    <property type="entry name" value="WD-40 REPEAT PROTEIN"/>
    <property type="match status" value="1"/>
</dbReference>
<dbReference type="InterPro" id="IPR036322">
    <property type="entry name" value="WD40_repeat_dom_sf"/>
</dbReference>
<dbReference type="SMART" id="SM00320">
    <property type="entry name" value="WD40"/>
    <property type="match status" value="5"/>
</dbReference>
<keyword evidence="11" id="KW-1185">Reference proteome</keyword>
<dbReference type="PANTHER" id="PTHR13720:SF14">
    <property type="entry name" value="CILIA- AND FLAGELLA-ASSOCIATED PROTEIN 52"/>
    <property type="match status" value="1"/>
</dbReference>